<feature type="transmembrane region" description="Helical" evidence="6">
    <location>
        <begin position="176"/>
        <end position="194"/>
    </location>
</feature>
<organism evidence="7 8">
    <name type="scientific">Legionella septentrionalis</name>
    <dbReference type="NCBI Taxonomy" id="2498109"/>
    <lineage>
        <taxon>Bacteria</taxon>
        <taxon>Pseudomonadati</taxon>
        <taxon>Pseudomonadota</taxon>
        <taxon>Gammaproteobacteria</taxon>
        <taxon>Legionellales</taxon>
        <taxon>Legionellaceae</taxon>
        <taxon>Legionella</taxon>
    </lineage>
</organism>
<evidence type="ECO:0000256" key="5">
    <source>
        <dbReference type="ARBA" id="ARBA00023136"/>
    </source>
</evidence>
<evidence type="ECO:0000313" key="7">
    <source>
        <dbReference type="EMBL" id="RUQ85030.1"/>
    </source>
</evidence>
<keyword evidence="2" id="KW-1003">Cell membrane</keyword>
<evidence type="ECO:0000256" key="2">
    <source>
        <dbReference type="ARBA" id="ARBA00022475"/>
    </source>
</evidence>
<proteinExistence type="predicted"/>
<keyword evidence="8" id="KW-1185">Reference proteome</keyword>
<dbReference type="GO" id="GO:0015171">
    <property type="term" value="F:amino acid transmembrane transporter activity"/>
    <property type="evidence" value="ECO:0007669"/>
    <property type="project" value="TreeGrafter"/>
</dbReference>
<dbReference type="Proteomes" id="UP000288012">
    <property type="component" value="Unassembled WGS sequence"/>
</dbReference>
<evidence type="ECO:0000256" key="3">
    <source>
        <dbReference type="ARBA" id="ARBA00022692"/>
    </source>
</evidence>
<sequence>MPVYMNGLMLGLSLIMALGPQNIFLIRQGAQRKHVLLAAVTCFLCDAVLVTGSVAGLHEILELHPALGVWMARIGAVFLFYYGSRAIKQALFSSSSVDMDEVISVSRKQIILMALGFSLLNPHAIIDSLLLIGGNSSRFPGHEQAFLLGVMTSSLLWFSLLTTTTYCFANLLTRRRVWGCIEFFSGVLMIYLSAKLICAMGC</sequence>
<keyword evidence="3 6" id="KW-0812">Transmembrane</keyword>
<dbReference type="EMBL" id="RZGR01000022">
    <property type="protein sequence ID" value="RUQ85030.1"/>
    <property type="molecule type" value="Genomic_DNA"/>
</dbReference>
<comment type="caution">
    <text evidence="7">The sequence shown here is derived from an EMBL/GenBank/DDBJ whole genome shotgun (WGS) entry which is preliminary data.</text>
</comment>
<dbReference type="OrthoDB" id="5638726at2"/>
<dbReference type="AlphaFoldDB" id="A0A3S0VA42"/>
<evidence type="ECO:0000256" key="6">
    <source>
        <dbReference type="SAM" id="Phobius"/>
    </source>
</evidence>
<feature type="transmembrane region" description="Helical" evidence="6">
    <location>
        <begin position="63"/>
        <end position="82"/>
    </location>
</feature>
<evidence type="ECO:0000256" key="4">
    <source>
        <dbReference type="ARBA" id="ARBA00022989"/>
    </source>
</evidence>
<accession>A0A3S0VA42</accession>
<evidence type="ECO:0000256" key="1">
    <source>
        <dbReference type="ARBA" id="ARBA00004651"/>
    </source>
</evidence>
<feature type="transmembrane region" description="Helical" evidence="6">
    <location>
        <begin position="110"/>
        <end position="133"/>
    </location>
</feature>
<dbReference type="PANTHER" id="PTHR30086">
    <property type="entry name" value="ARGININE EXPORTER PROTEIN ARGO"/>
    <property type="match status" value="1"/>
</dbReference>
<gene>
    <name evidence="7" type="ORF">EKM59_07780</name>
</gene>
<feature type="transmembrane region" description="Helical" evidence="6">
    <location>
        <begin position="145"/>
        <end position="169"/>
    </location>
</feature>
<keyword evidence="4 6" id="KW-1133">Transmembrane helix</keyword>
<dbReference type="GO" id="GO:0005886">
    <property type="term" value="C:plasma membrane"/>
    <property type="evidence" value="ECO:0007669"/>
    <property type="project" value="UniProtKB-SubCell"/>
</dbReference>
<dbReference type="RefSeq" id="WP_127033178.1">
    <property type="nucleotide sequence ID" value="NZ_RZGR01000022.1"/>
</dbReference>
<evidence type="ECO:0000313" key="8">
    <source>
        <dbReference type="Proteomes" id="UP000288012"/>
    </source>
</evidence>
<feature type="transmembrane region" description="Helical" evidence="6">
    <location>
        <begin position="35"/>
        <end position="57"/>
    </location>
</feature>
<dbReference type="InterPro" id="IPR001123">
    <property type="entry name" value="LeuE-type"/>
</dbReference>
<dbReference type="Pfam" id="PF01810">
    <property type="entry name" value="LysE"/>
    <property type="match status" value="1"/>
</dbReference>
<protein>
    <submittedName>
        <fullName evidence="7">Amino acid transporter</fullName>
    </submittedName>
</protein>
<feature type="transmembrane region" description="Helical" evidence="6">
    <location>
        <begin position="6"/>
        <end position="26"/>
    </location>
</feature>
<comment type="subcellular location">
    <subcellularLocation>
        <location evidence="1">Cell membrane</location>
        <topology evidence="1">Multi-pass membrane protein</topology>
    </subcellularLocation>
</comment>
<name>A0A3S0VA42_9GAMM</name>
<keyword evidence="5 6" id="KW-0472">Membrane</keyword>
<dbReference type="PANTHER" id="PTHR30086:SF20">
    <property type="entry name" value="ARGININE EXPORTER PROTEIN ARGO-RELATED"/>
    <property type="match status" value="1"/>
</dbReference>
<reference evidence="7 8" key="1">
    <citation type="submission" date="2018-12" db="EMBL/GenBank/DDBJ databases">
        <title>Legionella sp,whole genome shotgun sequence.</title>
        <authorList>
            <person name="Wu H."/>
        </authorList>
    </citation>
    <scope>NUCLEOTIDE SEQUENCE [LARGE SCALE GENOMIC DNA]</scope>
    <source>
        <strain evidence="8">km714</strain>
    </source>
</reference>